<evidence type="ECO:0000256" key="1">
    <source>
        <dbReference type="SAM" id="MobiDB-lite"/>
    </source>
</evidence>
<feature type="region of interest" description="Disordered" evidence="1">
    <location>
        <begin position="1"/>
        <end position="38"/>
    </location>
</feature>
<dbReference type="AlphaFoldDB" id="A0A5J4VMQ2"/>
<comment type="caution">
    <text evidence="2">The sequence shown here is derived from an EMBL/GenBank/DDBJ whole genome shotgun (WGS) entry which is preliminary data.</text>
</comment>
<name>A0A5J4VMQ2_9EUKA</name>
<feature type="compositionally biased region" description="Polar residues" evidence="1">
    <location>
        <begin position="9"/>
        <end position="20"/>
    </location>
</feature>
<evidence type="ECO:0000313" key="2">
    <source>
        <dbReference type="EMBL" id="KAA6383715.1"/>
    </source>
</evidence>
<sequence length="38" mass="4227">VPTFGNVGKTESSKFQTQNSADEEHETPMIIEKETDDS</sequence>
<feature type="non-terminal residue" evidence="2">
    <location>
        <position position="1"/>
    </location>
</feature>
<proteinExistence type="predicted"/>
<protein>
    <submittedName>
        <fullName evidence="2">Uncharacterized protein</fullName>
    </submittedName>
</protein>
<reference evidence="2 3" key="1">
    <citation type="submission" date="2019-03" db="EMBL/GenBank/DDBJ databases">
        <title>Single cell metagenomics reveals metabolic interactions within the superorganism composed of flagellate Streblomastix strix and complex community of Bacteroidetes bacteria on its surface.</title>
        <authorList>
            <person name="Treitli S.C."/>
            <person name="Kolisko M."/>
            <person name="Husnik F."/>
            <person name="Keeling P."/>
            <person name="Hampl V."/>
        </authorList>
    </citation>
    <scope>NUCLEOTIDE SEQUENCE [LARGE SCALE GENOMIC DNA]</scope>
    <source>
        <strain evidence="2">ST1C</strain>
    </source>
</reference>
<organism evidence="2 3">
    <name type="scientific">Streblomastix strix</name>
    <dbReference type="NCBI Taxonomy" id="222440"/>
    <lineage>
        <taxon>Eukaryota</taxon>
        <taxon>Metamonada</taxon>
        <taxon>Preaxostyla</taxon>
        <taxon>Oxymonadida</taxon>
        <taxon>Streblomastigidae</taxon>
        <taxon>Streblomastix</taxon>
    </lineage>
</organism>
<dbReference type="Proteomes" id="UP000324800">
    <property type="component" value="Unassembled WGS sequence"/>
</dbReference>
<gene>
    <name evidence="2" type="ORF">EZS28_020756</name>
</gene>
<accession>A0A5J4VMQ2</accession>
<dbReference type="EMBL" id="SNRW01006107">
    <property type="protein sequence ID" value="KAA6383715.1"/>
    <property type="molecule type" value="Genomic_DNA"/>
</dbReference>
<evidence type="ECO:0000313" key="3">
    <source>
        <dbReference type="Proteomes" id="UP000324800"/>
    </source>
</evidence>